<dbReference type="InterPro" id="IPR018247">
    <property type="entry name" value="EF_Hand_1_Ca_BS"/>
</dbReference>
<accession>A0A365PWQ9</accession>
<dbReference type="EMBL" id="CP076683">
    <property type="protein sequence ID" value="QWV17601.1"/>
    <property type="molecule type" value="Genomic_DNA"/>
</dbReference>
<gene>
    <name evidence="2" type="ORF">DQ403_05940</name>
    <name evidence="1" type="ORF">KQ248_02555</name>
</gene>
<dbReference type="AlphaFoldDB" id="A0A365PWQ9"/>
<reference evidence="2 3" key="1">
    <citation type="submission" date="2018-06" db="EMBL/GenBank/DDBJ databases">
        <title>Whole genome sequencing of four bacterial strains from South Shetland trench revealing bio-synthetic gene clusters.</title>
        <authorList>
            <person name="Abdel-Mageed W.M."/>
            <person name="Lehri B."/>
            <person name="Jarmusch S.A."/>
            <person name="Miranda K."/>
            <person name="Goodfellow M."/>
            <person name="Jaspars M."/>
            <person name="Karlyshev A.V."/>
        </authorList>
    </citation>
    <scope>NUCLEOTIDE SEQUENCE [LARGE SCALE GENOMIC DNA]</scope>
    <source>
        <strain evidence="2 3">SST2</strain>
    </source>
</reference>
<evidence type="ECO:0000313" key="2">
    <source>
        <dbReference type="EMBL" id="RBA60254.1"/>
    </source>
</evidence>
<reference evidence="1 4" key="2">
    <citation type="submission" date="2021-06" db="EMBL/GenBank/DDBJ databases">
        <title>Microbial metabolic specificity influences pelagic lipid remineralization.</title>
        <authorList>
            <person name="Behrendt L."/>
            <person name="Hunter J.E."/>
            <person name="Alcolombri U."/>
            <person name="Smriga S."/>
            <person name="Mincer T."/>
            <person name="Lowenstein D.P."/>
            <person name="Peaudecerf F.J."/>
            <person name="Fernandez V.I."/>
            <person name="Fredricks H."/>
            <person name="Almblad H."/>
            <person name="Harrison J.J."/>
            <person name="Stocker R."/>
            <person name="Van Mooy B.A.S."/>
        </authorList>
    </citation>
    <scope>NUCLEOTIDE SEQUENCE [LARGE SCALE GENOMIC DNA]</scope>
    <source>
        <strain evidence="1 4">A252</strain>
    </source>
</reference>
<proteinExistence type="predicted"/>
<dbReference type="InterPro" id="IPR052354">
    <property type="entry name" value="Cell_Wall_Dynamics_Protein"/>
</dbReference>
<organism evidence="2 3">
    <name type="scientific">Stutzerimonas zhaodongensis</name>
    <dbReference type="NCBI Taxonomy" id="1176257"/>
    <lineage>
        <taxon>Bacteria</taxon>
        <taxon>Pseudomonadati</taxon>
        <taxon>Pseudomonadota</taxon>
        <taxon>Gammaproteobacteria</taxon>
        <taxon>Pseudomonadales</taxon>
        <taxon>Pseudomonadaceae</taxon>
        <taxon>Stutzerimonas</taxon>
    </lineage>
</organism>
<dbReference type="InterPro" id="IPR023346">
    <property type="entry name" value="Lysozyme-like_dom_sf"/>
</dbReference>
<dbReference type="PROSITE" id="PS00018">
    <property type="entry name" value="EF_HAND_1"/>
    <property type="match status" value="1"/>
</dbReference>
<dbReference type="Gene3D" id="2.30.30.40">
    <property type="entry name" value="SH3 Domains"/>
    <property type="match status" value="1"/>
</dbReference>
<dbReference type="SUPFAM" id="SSF53955">
    <property type="entry name" value="Lysozyme-like"/>
    <property type="match status" value="1"/>
</dbReference>
<evidence type="ECO:0000313" key="3">
    <source>
        <dbReference type="Proteomes" id="UP000252554"/>
    </source>
</evidence>
<keyword evidence="4" id="KW-1185">Reference proteome</keyword>
<dbReference type="RefSeq" id="WP_128119603.1">
    <property type="nucleotide sequence ID" value="NZ_CP076683.1"/>
</dbReference>
<name>A0A365PWQ9_9GAMM</name>
<dbReference type="PANTHER" id="PTHR34408">
    <property type="entry name" value="FAMILY PROTEIN, PUTATIVE-RELATED"/>
    <property type="match status" value="1"/>
</dbReference>
<evidence type="ECO:0000313" key="4">
    <source>
        <dbReference type="Proteomes" id="UP000683436"/>
    </source>
</evidence>
<sequence length="819" mass="91637">MAENKPINWAYPFPSKEPNSNPLQLMTHMANAKGGYYPTGENGLWHGGVHFDDGTAAFFDQTSVRCIADGDVIAYRIDERYPVSEFTDEIPRVKRAPFSTGFVLVKHSLQPPPLKNSDGSLSNGQNPPSLTLYSLYMHLLDWAGYQAKPDLMRPAFWDAKRYTVNTQRDGLSVRAGPSKNTTKLSELCKGAEVTIGETEGEFSKLISIISGTAQPALAADDQGQLPGYVSTSLLKPHSEPTEYDKVVVLESGLPIKADDLIGHPGLYQNHDSAAQHMVHVELFSCDDAPAFIARSRAWASRLPDGQKTLLKVYKGASKLIAHREDIGAENPPKLSDEGSQVGVDLIIPQTLVDGLPASHKIQVTIPAEGSTPASTTIWWRLNSLFADENGNPIDGWLAEQELITTRHSPWEWEGFHCVEETGTAVEKLAYSLNARRLLSTEEQQNYRAQINKADGGPILTLARLHDIVDADKDGILSSREIRAALTKPWQAQLLGQLITGHESEWFWEKSKWDELDPLLEEEPGRPNLIWQTEKQRIEKLSWWSDLAEKHGIGGDGKAWHVQPQWLTVLFKAKRKEFITLKMLKTASPSITDNYAEAVLPHLNKYAISYKIDTPLLIANFLSQVGHESGFIVRSENLSYSAKRMREVFGCKNNIRGYDASKDDCKISPRLRPKLWTEAAKYERNAENLGSYVYAGRNGNGDEESRDGYKYRGRGIIQLTGKNNYIAYTRIHNEKNAQDHQDFVSNPDLVTSNLEYGIESAFVWWEMNDMNKKILKSYSARTESNITTHVADVSTIVNGGTIGLPERVELFESLRGLFEI</sequence>
<dbReference type="Proteomes" id="UP000252554">
    <property type="component" value="Unassembled WGS sequence"/>
</dbReference>
<evidence type="ECO:0008006" key="5">
    <source>
        <dbReference type="Google" id="ProtNLM"/>
    </source>
</evidence>
<dbReference type="Proteomes" id="UP000683436">
    <property type="component" value="Chromosome"/>
</dbReference>
<protein>
    <recommendedName>
        <fullName evidence="5">EF-hand domain-containing protein</fullName>
    </recommendedName>
</protein>
<dbReference type="PANTHER" id="PTHR34408:SF1">
    <property type="entry name" value="GLYCOSYL HYDROLASE FAMILY 19 DOMAIN-CONTAINING PROTEIN HI_1415"/>
    <property type="match status" value="1"/>
</dbReference>
<dbReference type="Gene3D" id="1.10.530.10">
    <property type="match status" value="1"/>
</dbReference>
<evidence type="ECO:0000313" key="1">
    <source>
        <dbReference type="EMBL" id="QWV17601.1"/>
    </source>
</evidence>
<dbReference type="EMBL" id="QNTV01000003">
    <property type="protein sequence ID" value="RBA60254.1"/>
    <property type="molecule type" value="Genomic_DNA"/>
</dbReference>